<dbReference type="NCBIfam" id="TIGR01451">
    <property type="entry name" value="B_ant_repeat"/>
    <property type="match status" value="6"/>
</dbReference>
<accession>A0ABY8NF13</accession>
<dbReference type="Proteomes" id="UP001236500">
    <property type="component" value="Chromosome"/>
</dbReference>
<proteinExistence type="predicted"/>
<dbReference type="InterPro" id="IPR047589">
    <property type="entry name" value="DUF11_rpt"/>
</dbReference>
<evidence type="ECO:0000313" key="3">
    <source>
        <dbReference type="EMBL" id="WGL16337.1"/>
    </source>
</evidence>
<name>A0ABY8NF13_9GAMM</name>
<gene>
    <name evidence="3" type="ORF">PVT68_16400</name>
</gene>
<evidence type="ECO:0000313" key="4">
    <source>
        <dbReference type="Proteomes" id="UP001236500"/>
    </source>
</evidence>
<dbReference type="Gene3D" id="2.60.40.10">
    <property type="entry name" value="Immunoglobulins"/>
    <property type="match status" value="1"/>
</dbReference>
<feature type="region of interest" description="Disordered" evidence="1">
    <location>
        <begin position="182"/>
        <end position="206"/>
    </location>
</feature>
<dbReference type="InterPro" id="IPR013783">
    <property type="entry name" value="Ig-like_fold"/>
</dbReference>
<sequence>MTSEVERQKSLKQALVGFVFGCFGMLLGLPAAWAQQSCPAAALDIQITGYCELCGGGEVTLTLTNNTAGQPGNTNRIQYRDENRDFTNVQVTVDLGGLETVYDASQYTFNIASIPRGTSVSRSFTLTAENGVREQLVNVFSRQEITASATYSYDNCGGEEYRQCQNNGGGGCGSFSGNWGDWQNLPGQGSPSSESDTGTSNLDIREPGPVVTKAVRNIDAGMPDFSDQTVPNGDITYGHEGDGIIWRVNIANGGNAPMYDVIFDDSMSPGGAANMDIRALCLDEGNAEVVANGGAIPPSCTAISGDEIVGRPLSDFNSGWNVLEDGEQAVMFLAGTLRNSCVGQVNTVSNVLWGCFNNNGTPENGHGGIADAVLNGLPSYQNGDGSEASFSALAAATLSEGLGNEGSLNYQVEYSGLVQGDPVGMRGMVRIRVQNLTGGTVKNVVLTDTLPEGYILDPNFEPQLTITSFDGNYNDYAGRVSSIDWVNRVPVTGDQSYLGNTDLKTPIFHLTSDGENANPGYVDSDDGVADADDQVDLLRHGDEATVTFRIVQVNQDGSLTYYDRMANLDDQDESGERDGSRIDPPAMTGLSNRLHIAWEDFCSNNGLTHAEDAPLTTPFAPDPENLNVDIPHPLYIIRDEGTTPITVNIWNSGGHTASDYLFYVTFGQAIIVEGVPTQCDFADGNPPSLPGTFNVPGAAGAQIPLWNTPAWRGDSDPNGDGNPLPTNAIVYRCDLGAISGGGSGSLEFEVRKNHDQSAADDLSMRADVVGMITLADDSRTYTAASPGALSIPADWRNSDEALVYPTPANLVGGTTPSQQLANNYTLDTVRARALGFNLLKRYVPGSCKEADYRGSGDGDGRANPPQILIGEECDYEIYAGGWFGFDTPGWNITVEPLSVGDALPAHAGGDDSATGTQHFVQQQELPALCSTSGGLPGSPNSVCRGVVSANNFTPDAVLGGGDLSWLFGGVEVITKDRWFLANMTTRLRNEGEDSVSAPNLHSDISVDYGRSSFRVEFAENTGIPIFAETVANDGSGGAGACFKSGDSWDAADYSSSNPSPCNPDYPGYPQWQEWTAQSQVVEPRLEITKQVCNLSAATGDVASCSWADQAVGSKFDDFVYRLTVKNEAAAEGVSRAPAYDVVITDVLDDRGQMCVWAVNGAFDTDDGIENIPGDSNPDAGQVGTAIGLSDYSYDYRDPEASPHCLDGGSPAHVTFSFQQSSKLKQIDPDAEVVLQYRVSPHRTVAPGQPFNDVADIFRYDSLVSDAGQQTVAPVANQNHPLGDGSELPAAPDTPRSGGARIYCSNADDESEYCKSANTIITIYEVEVEPIEALGQSTLGEYAPRQGDVDAVVGEEIRLRLTGQVPASQLGDFTFHAELPEGLRCIAAEEKDLRTIPGSVWFPGDNSEPLVPTISGCESAGGDGSFVRWEYGDQHLLGPEGLITVQVTFVVRVENNNFTGHDENLVINGGGDSYMSYLPPGASSSERSVFVPPPITVHVNGPRIALEKSFDDSLVTVDGDDVITVTVKASNTGTPGIPTSATAYNLQILDDLRDTKYRYVPGSPLGINGTPTPQVRFVDGDTDAPVFYWDDPSPDAIAGTSWAAPYAIAEGEFVEFSFQLRVVGEANEAGDDVFVSPHETLANTIEAIWQSLPNQNLNLNIDPLSSGGAIGADGMDDGMRNGWFSTDSDPQPDINDYETVAEDSVSVGGLLFAKTDITENGDVPEARTIGAHRTFRLDISLPEGVTENVAVTDTLSTGYAIANPDHGYEIRCEYDDTILAINDETPDSACGQFAGVLPQHGDTGVLSWNIGKVTTHTEDDTGVSATNGINPVIRIYYVARIENIEGIVADSVLTNSAELNYLNAPETLSGETSLTVAESALTVSKTASAASAVSGDTVDYTIAITNGSGASTAYDVNIADLLPEQLRLESATIDGVDYMPATRADGSFVWGRENEDNSLDIAPGQTLTLVYTTTVLSAFGSDIENTVYVDWTSLNHGALPGQDTYPGDYERHGQGCPSISTDTPWNNYCTQSSAQVTTEDSTEFSKTAISDAWGAMDRARIGDTVQYTLNLGIQPGITRNAVVTDELPAGLALVSVDSYDCGVKGFACSQSPAELPAGTTGTLQWQFGDITAESDSTPPFTIVYTAVVLDDEAVFPAGSGEIERENIAQFNYDGAAEILQGQASIWVVQPNITDLVKSDTRSGVTSPYTVVDIASEVMNFRLQALNTGGAPAYGAVITDTLNIDAANPEFDDSTINIVQVQVAGESAEYEVVINGGIIEFTLSDVVPEGAAILIDYQVGLNTAIPSGHTWYNRFHIANYVSSDISVSSGIDGAAARAYEGSAPACESGTGTGCFTLMTPVADPEDLTLQLLEPGDGRAPIGQAVSYRITVPASPIAGSTLADVQVENTLLGRDTAIAVESVTIDGEPVTVADGEIFTIDVGDIPPNEVREIVVSGWVANHEDAQSGQTFDISATYTYSEAGVITEMGGESVTITVIEPELALTQSAINQSGNTEPVAGDLYRFSLALAEQGANGSTAYDLSVLEELGIGWAYQPGSALFNGVAIADPVINGDGIDTAQTLAWNAVANTDIPVGETRTLEFEVRVLDSVLAGQELTAATSAQWTSQAGAPVQVERDGSGMPDPAALNNYFLGPQSLPVLAIGNNATLAKDVIAETAPLNDGELRIGDLVTYELRLGVQRGTLPNAVVSDTLPEGMVFVDTVSIAAEGMEYDFTQEPVADSVGEVTWNLGTLLNTSGDEVVITYRARVQRDVLPLNAVNIELRNQASFQFDTAAGPSEPLLAEQAMNLLQPDLAFALTAVPDGSAALSPDEEIVFTATISNNGTAPAYDIVLRDVIPVGMRQGGVETVSVNGNTSDPLQPLFDAATGDVVWNFSNEIPAGETLEVVYRVTVDSDIAAGLQIGNNAYIEWYYSFGESEIPEGAVLDNRQPYGPSDAVSVLFSTPDAQPLLIAVEPVTREQASIGEPFVYRLTIPAVGALHDVAIQMDLADSSVDMVDLAFVSAEQVSGNIAFNPQGSVDGSLLTIEDANSGIDVEAGDEAVIDVTLHLRDTTLNQFGKSFTARAGYSYSYANDDPSAGRGTGEVSAYSAPIEIVEPYELVLTKSGDAKIQSGVAGRFLLDVHNRGSGPAWDLTVRDFLPSSDQGGMCETPPANFAVNVLDAGGNVVATLSEGSDFTTGFDAEQCTLIFTTSGANAALPADHHLQFAYDAWLDENTVDGATLDNVAGAEQWYSWDSTGPDARIYERSYASDPADGTPGVEDHEDVFTVTAAVPSVVFEKVVANITSGDGPATLAAPGDVLQYTLTLRNLSDVDVENVAITDVLDRLNSPAYFVPGTLQLIAMPSDGDSSATSATGGTNGTGLVDVRNFTLGAAGSGSEEVQLVYQVQLIGVIDSGSAVLNQAQLQLPGQALIDSDDPNINGAADPQVAGDEDPTRVIIESAPVLNVEKISEDLTGEPDSLMPGDTLRYTIRVENIGNENMLEASLRDQVPANTTYVAGSTTLNGAALDDLNGTTPLTQTLVIQSPGAETGELLADPAASGAQAAIITFDVTINNVKDGTLISNQGFANGVGAGNGNIPLEEKPSDDPTTEVADDPTIDIVGNVPLLRVQKTVQLAVDNLTTGIVDPEDVLRYTITVTNLGGKDATEARFVDLVPEHTTYVAGSTTLNGIAIADNGVDSPLVTGIAISSDDLTPPLPAEGEGVLTTAQTATIVFDVVVNVDTERGTIISNQGSVYSLELPLTLTDADGNSSNGAQPTEVVVGDAQQLSITKEVAVVGGGAAESGKVLEYIVRVTNISAVPASLVSIYDDLLVAGEGVLTYVADSARLNGLADGVMVDGPLITADYSSVYGDLQPSETITLRFEAKLGDNLAMGYTVVNTAQVKWNDPPAYNEATVTIDIGGTPGIANLSGYLWHDVNFSETADSEEQLLTNWNVELYLNNALLETVQSDENGYFQFAGLVPNMDGANVVGASYELRYLAPNAVSTTASLGNTSSDYTNGPQQIRDIYIDSGSNPQTLNLPITPNGVIYDSVLRAPVNGARVRLLGASSGQPLPDSCFDDPKQQNQVTLTGGFYKFDVNFSSAACAVNADYLIEVDVPSEDYVSGPSQIIPPQTGVDTGSFDVAACLGSAADMIPGTPDHCEVQLSVLPPSIDMDARSSETDYYLRVNLDDSNQPGSSQLFNNHIALDPQLEGALALTKTAAMLNVTRSQLVPYTITFSNSLPVPMTDLQLVDYFPAGFKYVAGSANLDGVKVEPVVNGLQLQWPHLRAEPEQTHSMKLLLVVGSGVGEGEYVNRARMFNELSGQQTSGEATATVRVVPDPTFDCTDVIGKVFDDKNLNGYQDPGEGGVPGARVVTANGLKATADAHGRFHITCAAVPNPDRGSNFVLKLDDRSLPSGYRLTTENPRVQRATRGKMLEFNFGTSLHRVVRLDLAEAVFEPGTSELRPQWRSRTELLLERLQEAPSVLRLSYLAENEDPSLVDARLATIKARIAEDWAALNCCYPLNIETEIFWRRGAPPARGNVLDGLKRSVNRMIGSDDQGGAR</sequence>
<evidence type="ECO:0000256" key="1">
    <source>
        <dbReference type="SAM" id="MobiDB-lite"/>
    </source>
</evidence>
<protein>
    <recommendedName>
        <fullName evidence="2">DUF11 domain-containing protein</fullName>
    </recommendedName>
</protein>
<dbReference type="InterPro" id="IPR051172">
    <property type="entry name" value="Chlamydia_OmcB"/>
</dbReference>
<reference evidence="3 4" key="1">
    <citation type="submission" date="2023-02" db="EMBL/GenBank/DDBJ databases">
        <title>Description and genomic characterization of Microbulbifer bruguierae sp. nov., isolated from the sediment of mangrove plant Bruguiera sexangula.</title>
        <authorList>
            <person name="Long M."/>
        </authorList>
    </citation>
    <scope>NUCLEOTIDE SEQUENCE [LARGE SCALE GENOMIC DNA]</scope>
    <source>
        <strain evidence="3 4">H12</strain>
    </source>
</reference>
<dbReference type="PANTHER" id="PTHR34819">
    <property type="entry name" value="LARGE CYSTEINE-RICH PERIPLASMIC PROTEIN OMCB"/>
    <property type="match status" value="1"/>
</dbReference>
<organism evidence="3 4">
    <name type="scientific">Microbulbifer bruguierae</name>
    <dbReference type="NCBI Taxonomy" id="3029061"/>
    <lineage>
        <taxon>Bacteria</taxon>
        <taxon>Pseudomonadati</taxon>
        <taxon>Pseudomonadota</taxon>
        <taxon>Gammaproteobacteria</taxon>
        <taxon>Cellvibrionales</taxon>
        <taxon>Microbulbiferaceae</taxon>
        <taxon>Microbulbifer</taxon>
    </lineage>
</organism>
<dbReference type="SUPFAM" id="SSF117074">
    <property type="entry name" value="Hypothetical protein PA1324"/>
    <property type="match status" value="1"/>
</dbReference>
<evidence type="ECO:0000259" key="2">
    <source>
        <dbReference type="Pfam" id="PF01345"/>
    </source>
</evidence>
<feature type="region of interest" description="Disordered" evidence="1">
    <location>
        <begin position="1276"/>
        <end position="1298"/>
    </location>
</feature>
<dbReference type="Gene3D" id="2.60.40.740">
    <property type="match status" value="3"/>
</dbReference>
<feature type="compositionally biased region" description="Polar residues" evidence="1">
    <location>
        <begin position="185"/>
        <end position="202"/>
    </location>
</feature>
<dbReference type="RefSeq" id="WP_280319959.1">
    <property type="nucleotide sequence ID" value="NZ_CP118605.1"/>
</dbReference>
<dbReference type="InterPro" id="IPR001434">
    <property type="entry name" value="OmcB-like_DUF11"/>
</dbReference>
<keyword evidence="4" id="KW-1185">Reference proteome</keyword>
<feature type="domain" description="DUF11" evidence="2">
    <location>
        <begin position="1880"/>
        <end position="1989"/>
    </location>
</feature>
<dbReference type="Pfam" id="PF01345">
    <property type="entry name" value="DUF11"/>
    <property type="match status" value="1"/>
</dbReference>
<dbReference type="EMBL" id="CP118605">
    <property type="protein sequence ID" value="WGL16337.1"/>
    <property type="molecule type" value="Genomic_DNA"/>
</dbReference>